<dbReference type="Gene3D" id="2.10.110.10">
    <property type="entry name" value="Cysteine Rich Protein"/>
    <property type="match status" value="2"/>
</dbReference>
<dbReference type="InterPro" id="IPR001781">
    <property type="entry name" value="Znf_LIM"/>
</dbReference>
<evidence type="ECO:0000256" key="3">
    <source>
        <dbReference type="ARBA" id="ARBA00022833"/>
    </source>
</evidence>
<dbReference type="CDD" id="cd09369">
    <property type="entry name" value="LIM1_Lhx2_Lhx9"/>
    <property type="match status" value="1"/>
</dbReference>
<evidence type="ECO:0000256" key="1">
    <source>
        <dbReference type="ARBA" id="ARBA00004123"/>
    </source>
</evidence>
<accession>A0ABR1ASR4</accession>
<feature type="domain" description="LIM zinc-binding" evidence="10">
    <location>
        <begin position="91"/>
        <end position="153"/>
    </location>
</feature>
<dbReference type="EMBL" id="JAWJWF010000045">
    <property type="protein sequence ID" value="KAK6626974.1"/>
    <property type="molecule type" value="Genomic_DNA"/>
</dbReference>
<dbReference type="SUPFAM" id="SSF57716">
    <property type="entry name" value="Glucocorticoid receptor-like (DNA-binding domain)"/>
    <property type="match status" value="2"/>
</dbReference>
<dbReference type="CDD" id="cd09377">
    <property type="entry name" value="LIM2_Lhx2_Lhx9"/>
    <property type="match status" value="1"/>
</dbReference>
<organism evidence="11 12">
    <name type="scientific">Polyplax serrata</name>
    <name type="common">Common mouse louse</name>
    <dbReference type="NCBI Taxonomy" id="468196"/>
    <lineage>
        <taxon>Eukaryota</taxon>
        <taxon>Metazoa</taxon>
        <taxon>Ecdysozoa</taxon>
        <taxon>Arthropoda</taxon>
        <taxon>Hexapoda</taxon>
        <taxon>Insecta</taxon>
        <taxon>Pterygota</taxon>
        <taxon>Neoptera</taxon>
        <taxon>Paraneoptera</taxon>
        <taxon>Psocodea</taxon>
        <taxon>Troctomorpha</taxon>
        <taxon>Phthiraptera</taxon>
        <taxon>Anoplura</taxon>
        <taxon>Polyplacidae</taxon>
        <taxon>Polyplax</taxon>
    </lineage>
</organism>
<keyword evidence="4 8" id="KW-0440">LIM domain</keyword>
<dbReference type="PANTHER" id="PTHR24208">
    <property type="entry name" value="LIM/HOMEOBOX PROTEIN LHX"/>
    <property type="match status" value="1"/>
</dbReference>
<name>A0ABR1ASR4_POLSC</name>
<evidence type="ECO:0000256" key="7">
    <source>
        <dbReference type="ARBA" id="ARBA00023242"/>
    </source>
</evidence>
<keyword evidence="6" id="KW-0371">Homeobox</keyword>
<feature type="region of interest" description="Disordered" evidence="9">
    <location>
        <begin position="174"/>
        <end position="205"/>
    </location>
</feature>
<evidence type="ECO:0000313" key="12">
    <source>
        <dbReference type="Proteomes" id="UP001359485"/>
    </source>
</evidence>
<dbReference type="PANTHER" id="PTHR24208:SF168">
    <property type="entry name" value="PROTEIN APTEROUS"/>
    <property type="match status" value="1"/>
</dbReference>
<reference evidence="11 12" key="1">
    <citation type="submission" date="2023-09" db="EMBL/GenBank/DDBJ databases">
        <title>Genomes of two closely related lineages of the louse Polyplax serrata with different host specificities.</title>
        <authorList>
            <person name="Martinu J."/>
            <person name="Tarabai H."/>
            <person name="Stefka J."/>
            <person name="Hypsa V."/>
        </authorList>
    </citation>
    <scope>NUCLEOTIDE SEQUENCE [LARGE SCALE GENOMIC DNA]</scope>
    <source>
        <strain evidence="11">98ZLc_SE</strain>
    </source>
</reference>
<sequence length="240" mass="26416">MLKDRDAMGPVARAASPCPSGGESATCPAACAGCGSRILDRYYLLAVDRQWHSPCLKCCECKLPLDTELTCFARDGNIYCKEDYYRLFAIKRCNRCQMGISASELVMRAKDMVFHLNCFTCTSCGIPLSKGDHFGMRNGLVYCHPHYEYLCSHDPYCGDQDVFRAGGSPADFFGGGGGERGSGVQKGRPRKRKLQTPIDSSPGSDLNVSLRLPTATLGPIVILSIMKKKKTYKENGWAWD</sequence>
<comment type="subcellular location">
    <subcellularLocation>
        <location evidence="1">Nucleus</location>
    </subcellularLocation>
</comment>
<evidence type="ECO:0000256" key="2">
    <source>
        <dbReference type="ARBA" id="ARBA00022723"/>
    </source>
</evidence>
<keyword evidence="2 8" id="KW-0479">Metal-binding</keyword>
<evidence type="ECO:0000313" key="11">
    <source>
        <dbReference type="EMBL" id="KAK6626974.1"/>
    </source>
</evidence>
<evidence type="ECO:0000256" key="9">
    <source>
        <dbReference type="SAM" id="MobiDB-lite"/>
    </source>
</evidence>
<feature type="region of interest" description="Disordered" evidence="9">
    <location>
        <begin position="1"/>
        <end position="25"/>
    </location>
</feature>
<dbReference type="InterPro" id="IPR050453">
    <property type="entry name" value="LIM_Homeobox_TF"/>
</dbReference>
<gene>
    <name evidence="11" type="primary">LHX9</name>
    <name evidence="11" type="ORF">RUM44_009451</name>
</gene>
<keyword evidence="3 8" id="KW-0862">Zinc</keyword>
<feature type="domain" description="LIM zinc-binding" evidence="10">
    <location>
        <begin position="29"/>
        <end position="90"/>
    </location>
</feature>
<evidence type="ECO:0000256" key="4">
    <source>
        <dbReference type="ARBA" id="ARBA00023038"/>
    </source>
</evidence>
<dbReference type="PROSITE" id="PS50023">
    <property type="entry name" value="LIM_DOMAIN_2"/>
    <property type="match status" value="2"/>
</dbReference>
<protein>
    <submittedName>
        <fullName evidence="11">LIM/homeobox protein Lhx9</fullName>
    </submittedName>
</protein>
<keyword evidence="12" id="KW-1185">Reference proteome</keyword>
<dbReference type="Proteomes" id="UP001359485">
    <property type="component" value="Unassembled WGS sequence"/>
</dbReference>
<proteinExistence type="predicted"/>
<evidence type="ECO:0000256" key="8">
    <source>
        <dbReference type="PROSITE-ProRule" id="PRU00125"/>
    </source>
</evidence>
<dbReference type="PROSITE" id="PS00478">
    <property type="entry name" value="LIM_DOMAIN_1"/>
    <property type="match status" value="1"/>
</dbReference>
<dbReference type="SMART" id="SM00132">
    <property type="entry name" value="LIM"/>
    <property type="match status" value="2"/>
</dbReference>
<dbReference type="Pfam" id="PF00412">
    <property type="entry name" value="LIM"/>
    <property type="match status" value="2"/>
</dbReference>
<evidence type="ECO:0000256" key="5">
    <source>
        <dbReference type="ARBA" id="ARBA00023125"/>
    </source>
</evidence>
<evidence type="ECO:0000259" key="10">
    <source>
        <dbReference type="PROSITE" id="PS50023"/>
    </source>
</evidence>
<evidence type="ECO:0000256" key="6">
    <source>
        <dbReference type="ARBA" id="ARBA00023155"/>
    </source>
</evidence>
<keyword evidence="7" id="KW-0539">Nucleus</keyword>
<keyword evidence="5" id="KW-0238">DNA-binding</keyword>
<comment type="caution">
    <text evidence="11">The sequence shown here is derived from an EMBL/GenBank/DDBJ whole genome shotgun (WGS) entry which is preliminary data.</text>
</comment>